<dbReference type="GO" id="GO:0004222">
    <property type="term" value="F:metalloendopeptidase activity"/>
    <property type="evidence" value="ECO:0007669"/>
    <property type="project" value="TreeGrafter"/>
</dbReference>
<evidence type="ECO:0000313" key="3">
    <source>
        <dbReference type="Proteomes" id="UP000824124"/>
    </source>
</evidence>
<name>A0A9D1KZ93_9FIRM</name>
<proteinExistence type="predicted"/>
<comment type="caution">
    <text evidence="2">The sequence shown here is derived from an EMBL/GenBank/DDBJ whole genome shotgun (WGS) entry which is preliminary data.</text>
</comment>
<dbReference type="Proteomes" id="UP000824124">
    <property type="component" value="Unassembled WGS sequence"/>
</dbReference>
<feature type="domain" description="M23ase beta-sheet core" evidence="1">
    <location>
        <begin position="33"/>
        <end position="124"/>
    </location>
</feature>
<sequence length="202" mass="22437">MKRTRGDILRYPFDKFKLGTCFGQKGTLWRCGYHSGQDFMSAGYGGDGLVYPIYVGKVLKIGRSGSYGNCVYIKHSDGYISLYAHLKTVYVKAGMAVTEQTVLGVEGATGNVTGRHLHMEVHKGAYNYPATIDPLEFIKQGLEDMEVEKQLRICLNGVEKDVKAIEKDGNNYVRLQDLRDDKLLVGYNAAAKLPVICVRSEA</sequence>
<dbReference type="EMBL" id="DVMH01000018">
    <property type="protein sequence ID" value="HIU10171.1"/>
    <property type="molecule type" value="Genomic_DNA"/>
</dbReference>
<dbReference type="Gene3D" id="2.70.70.10">
    <property type="entry name" value="Glucose Permease (Domain IIA)"/>
    <property type="match status" value="1"/>
</dbReference>
<dbReference type="InterPro" id="IPR011055">
    <property type="entry name" value="Dup_hybrid_motif"/>
</dbReference>
<organism evidence="2 3">
    <name type="scientific">Candidatus Avidehalobacter gallistercoris</name>
    <dbReference type="NCBI Taxonomy" id="2840694"/>
    <lineage>
        <taxon>Bacteria</taxon>
        <taxon>Bacillati</taxon>
        <taxon>Bacillota</taxon>
        <taxon>Clostridia</taxon>
        <taxon>Eubacteriales</taxon>
        <taxon>Peptococcaceae</taxon>
        <taxon>Peptococcaceae incertae sedis</taxon>
        <taxon>Candidatus Avidehalobacter</taxon>
    </lineage>
</organism>
<evidence type="ECO:0000313" key="2">
    <source>
        <dbReference type="EMBL" id="HIU10171.1"/>
    </source>
</evidence>
<dbReference type="Pfam" id="PF01551">
    <property type="entry name" value="Peptidase_M23"/>
    <property type="match status" value="1"/>
</dbReference>
<dbReference type="AlphaFoldDB" id="A0A9D1KZ93"/>
<dbReference type="InterPro" id="IPR016047">
    <property type="entry name" value="M23ase_b-sheet_dom"/>
</dbReference>
<accession>A0A9D1KZ93</accession>
<evidence type="ECO:0000259" key="1">
    <source>
        <dbReference type="Pfam" id="PF01551"/>
    </source>
</evidence>
<reference evidence="2" key="1">
    <citation type="submission" date="2020-10" db="EMBL/GenBank/DDBJ databases">
        <authorList>
            <person name="Gilroy R."/>
        </authorList>
    </citation>
    <scope>NUCLEOTIDE SEQUENCE</scope>
    <source>
        <strain evidence="2">2830</strain>
    </source>
</reference>
<dbReference type="PANTHER" id="PTHR21666:SF270">
    <property type="entry name" value="MUREIN HYDROLASE ACTIVATOR ENVC"/>
    <property type="match status" value="1"/>
</dbReference>
<gene>
    <name evidence="2" type="ORF">IAB00_02850</name>
</gene>
<reference evidence="2" key="2">
    <citation type="journal article" date="2021" name="PeerJ">
        <title>Extensive microbial diversity within the chicken gut microbiome revealed by metagenomics and culture.</title>
        <authorList>
            <person name="Gilroy R."/>
            <person name="Ravi A."/>
            <person name="Getino M."/>
            <person name="Pursley I."/>
            <person name="Horton D.L."/>
            <person name="Alikhan N.F."/>
            <person name="Baker D."/>
            <person name="Gharbi K."/>
            <person name="Hall N."/>
            <person name="Watson M."/>
            <person name="Adriaenssens E.M."/>
            <person name="Foster-Nyarko E."/>
            <person name="Jarju S."/>
            <person name="Secka A."/>
            <person name="Antonio M."/>
            <person name="Oren A."/>
            <person name="Chaudhuri R.R."/>
            <person name="La Ragione R."/>
            <person name="Hildebrand F."/>
            <person name="Pallen M.J."/>
        </authorList>
    </citation>
    <scope>NUCLEOTIDE SEQUENCE</scope>
    <source>
        <strain evidence="2">2830</strain>
    </source>
</reference>
<dbReference type="SUPFAM" id="SSF51261">
    <property type="entry name" value="Duplicated hybrid motif"/>
    <property type="match status" value="1"/>
</dbReference>
<dbReference type="PANTHER" id="PTHR21666">
    <property type="entry name" value="PEPTIDASE-RELATED"/>
    <property type="match status" value="1"/>
</dbReference>
<dbReference type="CDD" id="cd12797">
    <property type="entry name" value="M23_peptidase"/>
    <property type="match status" value="1"/>
</dbReference>
<protein>
    <submittedName>
        <fullName evidence="2">M23 family metallopeptidase</fullName>
    </submittedName>
</protein>
<dbReference type="InterPro" id="IPR050570">
    <property type="entry name" value="Cell_wall_metabolism_enzyme"/>
</dbReference>